<accession>A0ABZ0EQG3</accession>
<keyword evidence="3" id="KW-1185">Reference proteome</keyword>
<evidence type="ECO:0000313" key="2">
    <source>
        <dbReference type="EMBL" id="WOD19413.1"/>
    </source>
</evidence>
<name>A0ABZ0EQG3_9BURK</name>
<dbReference type="EMBL" id="CP136513">
    <property type="protein sequence ID" value="WOD19413.1"/>
    <property type="molecule type" value="Genomic_DNA"/>
</dbReference>
<dbReference type="GO" id="GO:0003964">
    <property type="term" value="F:RNA-directed DNA polymerase activity"/>
    <property type="evidence" value="ECO:0007669"/>
    <property type="project" value="UniProtKB-KW"/>
</dbReference>
<keyword evidence="2" id="KW-0548">Nucleotidyltransferase</keyword>
<dbReference type="RefSeq" id="WP_317021515.1">
    <property type="nucleotide sequence ID" value="NZ_CP136513.1"/>
</dbReference>
<protein>
    <submittedName>
        <fullName evidence="2">Antiviral reverse transcriptase Drt3a</fullName>
    </submittedName>
</protein>
<dbReference type="NCBIfam" id="NF041747">
    <property type="entry name" value="Drt3a"/>
    <property type="match status" value="1"/>
</dbReference>
<dbReference type="PROSITE" id="PS50878">
    <property type="entry name" value="RT_POL"/>
    <property type="match status" value="1"/>
</dbReference>
<organism evidence="2 3">
    <name type="scientific">Paraburkholderia kirstenboschensis</name>
    <dbReference type="NCBI Taxonomy" id="1245436"/>
    <lineage>
        <taxon>Bacteria</taxon>
        <taxon>Pseudomonadati</taxon>
        <taxon>Pseudomonadota</taxon>
        <taxon>Betaproteobacteria</taxon>
        <taxon>Burkholderiales</taxon>
        <taxon>Burkholderiaceae</taxon>
        <taxon>Paraburkholderia</taxon>
    </lineage>
</organism>
<dbReference type="Pfam" id="PF00078">
    <property type="entry name" value="RVT_1"/>
    <property type="match status" value="1"/>
</dbReference>
<evidence type="ECO:0000259" key="1">
    <source>
        <dbReference type="PROSITE" id="PS50878"/>
    </source>
</evidence>
<feature type="domain" description="Reverse transcriptase" evidence="1">
    <location>
        <begin position="1"/>
        <end position="257"/>
    </location>
</feature>
<gene>
    <name evidence="2" type="primary">drt3a</name>
    <name evidence="2" type="ORF">RW095_24545</name>
</gene>
<proteinExistence type="predicted"/>
<evidence type="ECO:0000313" key="3">
    <source>
        <dbReference type="Proteomes" id="UP001302652"/>
    </source>
</evidence>
<dbReference type="InterPro" id="IPR000477">
    <property type="entry name" value="RT_dom"/>
</dbReference>
<sequence length="422" mass="48197">MIDQTFSARNLLRLTTRLDPKKYKLGKRRADYLASLERISEAILADDFQFSPFSVSQRAGKPVYSVTSHVDEFALRKLSDNVARVYGVQQSNRSEIIGQVIPLLREKVPLFLLKLDVKSFYESINRVALLELIAKDSSLSFRSKLLLDQLLGNAKHFPGPGLPRGVNLSATLSELYMKEFDFAARGIEGVYFYARFVDDILIFSYASPEPVKIALQKILPTGMNFNDDKECILGFDRNGNCAIFNKTPDISYLGYKFVFRPPSALPQGKQPKGTAAPPSPPRLVIKIAASKLLKMQRRIMLAIFSFFRNRDVALLTDRIRFLTGNCRMKRDGDNGMLLTGIYYNYSHIDESGISELKSLTQFMRRAILSKRGAFGRKLQTYLTNEQRRLLISYCFETGFKEKITHKSTPERLKQIKECWRHV</sequence>
<keyword evidence="2" id="KW-0695">RNA-directed DNA polymerase</keyword>
<dbReference type="CDD" id="cd01646">
    <property type="entry name" value="RT_Bac_retron_I"/>
    <property type="match status" value="1"/>
</dbReference>
<reference evidence="2 3" key="1">
    <citation type="submission" date="2023-10" db="EMBL/GenBank/DDBJ databases">
        <title>Surface-active antibiotics is a multifunctional adaptation for post-fire microbes.</title>
        <authorList>
            <person name="Liu M.D."/>
            <person name="Du Y."/>
            <person name="Koupaei S.K."/>
            <person name="Kim N.R."/>
            <person name="Zhang W."/>
            <person name="Traxler M.F."/>
        </authorList>
    </citation>
    <scope>NUCLEOTIDE SEQUENCE [LARGE SCALE GENOMIC DNA]</scope>
    <source>
        <strain evidence="2 3">F3</strain>
    </source>
</reference>
<keyword evidence="2" id="KW-0808">Transferase</keyword>
<dbReference type="Proteomes" id="UP001302652">
    <property type="component" value="Chromosome 1"/>
</dbReference>